<dbReference type="GO" id="GO:0006426">
    <property type="term" value="P:glycyl-tRNA aminoacylation"/>
    <property type="evidence" value="ECO:0007669"/>
    <property type="project" value="InterPro"/>
</dbReference>
<protein>
    <recommendedName>
        <fullName evidence="3">glycine--tRNA ligase</fullName>
        <ecNumber evidence="3">6.1.1.14</ecNumber>
    </recommendedName>
</protein>
<dbReference type="Proteomes" id="UP001268610">
    <property type="component" value="Unassembled WGS sequence"/>
</dbReference>
<comment type="catalytic activity">
    <reaction evidence="9">
        <text>tRNA(Gly) + glycine + ATP = glycyl-tRNA(Gly) + AMP + diphosphate</text>
        <dbReference type="Rhea" id="RHEA:16013"/>
        <dbReference type="Rhea" id="RHEA-COMP:9664"/>
        <dbReference type="Rhea" id="RHEA-COMP:9683"/>
        <dbReference type="ChEBI" id="CHEBI:30616"/>
        <dbReference type="ChEBI" id="CHEBI:33019"/>
        <dbReference type="ChEBI" id="CHEBI:57305"/>
        <dbReference type="ChEBI" id="CHEBI:78442"/>
        <dbReference type="ChEBI" id="CHEBI:78522"/>
        <dbReference type="ChEBI" id="CHEBI:456215"/>
        <dbReference type="EC" id="6.1.1.14"/>
    </reaction>
</comment>
<sequence length="116" mass="12736">MKDSAVIDATILDFKAGNQTYGHRFHEPQAITLHHANDYLSSLQAGYVVADFDARQATISAQVKKLADDVNAQAIVPPALLDEVTALVEWPVALRATFEERFLAVPQEALISTMQD</sequence>
<evidence type="ECO:0000256" key="8">
    <source>
        <dbReference type="ARBA" id="ARBA00023146"/>
    </source>
</evidence>
<dbReference type="InterPro" id="IPR015944">
    <property type="entry name" value="Gly-tRNA-synth_bsu"/>
</dbReference>
<name>A0AAJ2H4E5_9HYPH</name>
<evidence type="ECO:0000256" key="4">
    <source>
        <dbReference type="ARBA" id="ARBA00022598"/>
    </source>
</evidence>
<keyword evidence="5" id="KW-0547">Nucleotide-binding</keyword>
<keyword evidence="4 10" id="KW-0436">Ligase</keyword>
<dbReference type="InterPro" id="IPR006194">
    <property type="entry name" value="Gly-tRNA-synth_heterodimer"/>
</dbReference>
<proteinExistence type="inferred from homology"/>
<comment type="similarity">
    <text evidence="1">Belongs to the class-II aminoacyl-tRNA synthetase family.</text>
</comment>
<evidence type="ECO:0000256" key="3">
    <source>
        <dbReference type="ARBA" id="ARBA00012829"/>
    </source>
</evidence>
<organism evidence="10 11">
    <name type="scientific">Rhizobium hidalgonense</name>
    <dbReference type="NCBI Taxonomy" id="1538159"/>
    <lineage>
        <taxon>Bacteria</taxon>
        <taxon>Pseudomonadati</taxon>
        <taxon>Pseudomonadota</taxon>
        <taxon>Alphaproteobacteria</taxon>
        <taxon>Hyphomicrobiales</taxon>
        <taxon>Rhizobiaceae</taxon>
        <taxon>Rhizobium/Agrobacterium group</taxon>
        <taxon>Rhizobium</taxon>
    </lineage>
</organism>
<feature type="non-terminal residue" evidence="10">
    <location>
        <position position="116"/>
    </location>
</feature>
<evidence type="ECO:0000256" key="9">
    <source>
        <dbReference type="ARBA" id="ARBA00047937"/>
    </source>
</evidence>
<reference evidence="10" key="1">
    <citation type="submission" date="2023-04" db="EMBL/GenBank/DDBJ databases">
        <title>Genomic characterization of faba bean (Vicia faba) microsymbionts in Mexican soils.</title>
        <authorList>
            <person name="Rivera Orduna F.N."/>
            <person name="Guevara-Luna J."/>
            <person name="Yan J."/>
            <person name="Arroyo-Herrera I."/>
            <person name="Li Y."/>
            <person name="Vasquez-Murrieta M.S."/>
            <person name="Wang E.T."/>
        </authorList>
    </citation>
    <scope>NUCLEOTIDE SEQUENCE</scope>
    <source>
        <strain evidence="10">CH26</strain>
    </source>
</reference>
<evidence type="ECO:0000256" key="5">
    <source>
        <dbReference type="ARBA" id="ARBA00022741"/>
    </source>
</evidence>
<dbReference type="EC" id="6.1.1.14" evidence="3"/>
<comment type="caution">
    <text evidence="10">The sequence shown here is derived from an EMBL/GenBank/DDBJ whole genome shotgun (WGS) entry which is preliminary data.</text>
</comment>
<evidence type="ECO:0000256" key="7">
    <source>
        <dbReference type="ARBA" id="ARBA00022917"/>
    </source>
</evidence>
<evidence type="ECO:0000313" key="11">
    <source>
        <dbReference type="Proteomes" id="UP001268610"/>
    </source>
</evidence>
<evidence type="ECO:0000256" key="2">
    <source>
        <dbReference type="ARBA" id="ARBA00011209"/>
    </source>
</evidence>
<dbReference type="EMBL" id="JAVLSF010001125">
    <property type="protein sequence ID" value="MDR9778714.1"/>
    <property type="molecule type" value="Genomic_DNA"/>
</dbReference>
<accession>A0AAJ2H4E5</accession>
<keyword evidence="7" id="KW-0648">Protein biosynthesis</keyword>
<dbReference type="RefSeq" id="WP_310866711.1">
    <property type="nucleotide sequence ID" value="NZ_JAVLSF010001125.1"/>
</dbReference>
<comment type="subunit">
    <text evidence="2">Tetramer of two alpha and two beta subunits.</text>
</comment>
<evidence type="ECO:0000256" key="1">
    <source>
        <dbReference type="ARBA" id="ARBA00008226"/>
    </source>
</evidence>
<dbReference type="Pfam" id="PF02092">
    <property type="entry name" value="tRNA_synt_2f"/>
    <property type="match status" value="1"/>
</dbReference>
<keyword evidence="8" id="KW-0030">Aminoacyl-tRNA synthetase</keyword>
<evidence type="ECO:0000313" key="10">
    <source>
        <dbReference type="EMBL" id="MDR9778714.1"/>
    </source>
</evidence>
<dbReference type="PANTHER" id="PTHR30075:SF2">
    <property type="entry name" value="GLYCINE--TRNA LIGASE, CHLOROPLASTIC_MITOCHONDRIAL 2"/>
    <property type="match status" value="1"/>
</dbReference>
<gene>
    <name evidence="10" type="ORF">RJJ65_39915</name>
</gene>
<dbReference type="GO" id="GO:0005829">
    <property type="term" value="C:cytosol"/>
    <property type="evidence" value="ECO:0007669"/>
    <property type="project" value="TreeGrafter"/>
</dbReference>
<keyword evidence="6" id="KW-0067">ATP-binding</keyword>
<dbReference type="AlphaFoldDB" id="A0AAJ2H4E5"/>
<dbReference type="GO" id="GO:0004820">
    <property type="term" value="F:glycine-tRNA ligase activity"/>
    <property type="evidence" value="ECO:0007669"/>
    <property type="project" value="UniProtKB-EC"/>
</dbReference>
<dbReference type="GO" id="GO:0005524">
    <property type="term" value="F:ATP binding"/>
    <property type="evidence" value="ECO:0007669"/>
    <property type="project" value="UniProtKB-KW"/>
</dbReference>
<evidence type="ECO:0000256" key="6">
    <source>
        <dbReference type="ARBA" id="ARBA00022840"/>
    </source>
</evidence>
<dbReference type="PANTHER" id="PTHR30075">
    <property type="entry name" value="GLYCYL-TRNA SYNTHETASE"/>
    <property type="match status" value="1"/>
</dbReference>